<dbReference type="Gene3D" id="3.30.559.10">
    <property type="entry name" value="Chloramphenicol acetyltransferase-like domain"/>
    <property type="match status" value="1"/>
</dbReference>
<dbReference type="EMBL" id="WBMT01000018">
    <property type="protein sequence ID" value="KAB2343704.1"/>
    <property type="molecule type" value="Genomic_DNA"/>
</dbReference>
<dbReference type="InterPro" id="IPR023213">
    <property type="entry name" value="CAT-like_dom_sf"/>
</dbReference>
<accession>A0A6H9YG27</accession>
<dbReference type="InterPro" id="IPR025110">
    <property type="entry name" value="AMP-bd_C"/>
</dbReference>
<dbReference type="Gene3D" id="3.30.559.30">
    <property type="entry name" value="Nonribosomal peptide synthetase, condensation domain"/>
    <property type="match status" value="1"/>
</dbReference>
<dbReference type="InterPro" id="IPR006162">
    <property type="entry name" value="Ppantetheine_attach_site"/>
</dbReference>
<dbReference type="SUPFAM" id="SSF56801">
    <property type="entry name" value="Acetyl-CoA synthetase-like"/>
    <property type="match status" value="1"/>
</dbReference>
<dbReference type="Gene3D" id="2.30.38.10">
    <property type="entry name" value="Luciferase, Domain 3"/>
    <property type="match status" value="1"/>
</dbReference>
<feature type="region of interest" description="Disordered" evidence="4">
    <location>
        <begin position="1053"/>
        <end position="1075"/>
    </location>
</feature>
<dbReference type="InterPro" id="IPR000873">
    <property type="entry name" value="AMP-dep_synth/lig_dom"/>
</dbReference>
<dbReference type="CDD" id="cd05930">
    <property type="entry name" value="A_NRPS"/>
    <property type="match status" value="1"/>
</dbReference>
<dbReference type="GO" id="GO:0031177">
    <property type="term" value="F:phosphopantetheine binding"/>
    <property type="evidence" value="ECO:0007669"/>
    <property type="project" value="InterPro"/>
</dbReference>
<dbReference type="AlphaFoldDB" id="A0A6H9YG27"/>
<gene>
    <name evidence="6" type="ORF">F8566_33815</name>
</gene>
<evidence type="ECO:0000259" key="5">
    <source>
        <dbReference type="PROSITE" id="PS50075"/>
    </source>
</evidence>
<dbReference type="GO" id="GO:0003824">
    <property type="term" value="F:catalytic activity"/>
    <property type="evidence" value="ECO:0007669"/>
    <property type="project" value="InterPro"/>
</dbReference>
<evidence type="ECO:0000256" key="4">
    <source>
        <dbReference type="SAM" id="MobiDB-lite"/>
    </source>
</evidence>
<feature type="region of interest" description="Disordered" evidence="4">
    <location>
        <begin position="959"/>
        <end position="978"/>
    </location>
</feature>
<dbReference type="Pfam" id="PF00501">
    <property type="entry name" value="AMP-binding"/>
    <property type="match status" value="1"/>
</dbReference>
<dbReference type="GO" id="GO:0044550">
    <property type="term" value="P:secondary metabolite biosynthetic process"/>
    <property type="evidence" value="ECO:0007669"/>
    <property type="project" value="TreeGrafter"/>
</dbReference>
<keyword evidence="2" id="KW-0596">Phosphopantetheine</keyword>
<dbReference type="InterPro" id="IPR010071">
    <property type="entry name" value="AA_adenyl_dom"/>
</dbReference>
<dbReference type="FunFam" id="1.10.1200.10:FF:000016">
    <property type="entry name" value="Non-ribosomal peptide synthase"/>
    <property type="match status" value="1"/>
</dbReference>
<dbReference type="SUPFAM" id="SSF52777">
    <property type="entry name" value="CoA-dependent acyltransferases"/>
    <property type="match status" value="2"/>
</dbReference>
<sequence>MGDHHMNRADIECVLPLTPLQEGQLFHAEFDEDGPGLYNMYLSALLSGPLDVAALRSACARLLARHQCMRACFRRNRENQIAQVVLREVPLLWRQIDLSGLPEPERAERLERLERETRTERFDLAKPPLTRFVLVRLAPDRHRFILCTYHAVLDGWSSWLLLGELARLYEQGGDASGLPEPPPLEDYYRWLAKQDRAAAEEAWRTSLAGLAGPTMLAPSGPERWLAGSERFGVRLPADLVTKLQALTRGRGLTMNTVFQAAMGLALGTATGQSDVVFGGTVTGRSPEVPGIQNMAGMFLNTVPVRVRQDLSRPETVAAMLARIQAEQARLIPHHHLGLVDIRRAAGRPELYDAHLSFQNFPGAGTTGGFPMSDVRTDVRTDYTLSIAVQASGDVIDLDVEHRLGLFDRERADELAARLVRVLEAAATAPDVPVSRVPVLAAEERRALLELGQGEPATAGPDLVPELFAARAATVEPGLTAVVHGDVEVSFGELAGRVNRAARQLIAAGVGVGDPVAVLLPRSADSVVAMLGVLAAGAMYVPVDVSYPPERVRFMLADSAPQVVVTTAELAASAEWPGGARPLVLDSPEATLEAAAEPRASTDGPVDPAERRARLTPADPAYMIYTSGSTGRPKGVVVTHQGLANLFAFACGEVIEPAARRFGRRLRASLVAALSFDASWDMVLWLLAGHELHVLDDDVRRDAHALVGHVRDHRIDVVEVTPSHAEQLVEAGLLAQGGPSVLVLGGEAVDAGLWERVARTEGLMGWNFYGPTECTVNSVVARVNGDGPVIGRPVPGTRAYVLDEWLRPVPAGVPGALYLAGPQVALGYWGKAGLTAERFVADPFQAAGGRMYRTGDLARWTRDGVLEFLGRADDQVKIRGFRIEPGEIAAVLTESPLVSQAAVLPGKNGLVAYLVLADADAAHDADAGELRRHLMTRLPDHMIPSAFVPLDALPLTPNGKLDRDALPDPGAARVPAGRAPRTRQEEVLCGLYAELLGREPIGIDDDFFALGGHSLLATRLTNRIRTELGAELSVRTVFRAPTVAELGATLAGARPARPALRRMSRASRTLGPQSGR</sequence>
<dbReference type="Proteomes" id="UP000468735">
    <property type="component" value="Unassembled WGS sequence"/>
</dbReference>
<proteinExistence type="predicted"/>
<dbReference type="Gene3D" id="3.40.50.1820">
    <property type="entry name" value="alpha/beta hydrolase"/>
    <property type="match status" value="1"/>
</dbReference>
<reference evidence="6 7" key="1">
    <citation type="submission" date="2019-09" db="EMBL/GenBank/DDBJ databases">
        <title>Actinomadura physcomitrii sp. nov., a novel actinomycete isolated from moss [Physcomitrium sphaericum (Ludw) Fuernr].</title>
        <authorList>
            <person name="Zhuang X."/>
            <person name="Liu C."/>
        </authorList>
    </citation>
    <scope>NUCLEOTIDE SEQUENCE [LARGE SCALE GENOMIC DNA]</scope>
    <source>
        <strain evidence="6 7">HMC1</strain>
    </source>
</reference>
<dbReference type="GO" id="GO:0072330">
    <property type="term" value="P:monocarboxylic acid biosynthetic process"/>
    <property type="evidence" value="ECO:0007669"/>
    <property type="project" value="UniProtKB-ARBA"/>
</dbReference>
<dbReference type="SUPFAM" id="SSF47336">
    <property type="entry name" value="ACP-like"/>
    <property type="match status" value="1"/>
</dbReference>
<dbReference type="FunFam" id="3.40.50.980:FF:000001">
    <property type="entry name" value="Non-ribosomal peptide synthetase"/>
    <property type="match status" value="1"/>
</dbReference>
<dbReference type="Pfam" id="PF00550">
    <property type="entry name" value="PP-binding"/>
    <property type="match status" value="1"/>
</dbReference>
<dbReference type="InterPro" id="IPR009081">
    <property type="entry name" value="PP-bd_ACP"/>
</dbReference>
<dbReference type="InterPro" id="IPR020806">
    <property type="entry name" value="PKS_PP-bd"/>
</dbReference>
<keyword evidence="3" id="KW-0597">Phosphoprotein</keyword>
<dbReference type="PROSITE" id="PS00455">
    <property type="entry name" value="AMP_BINDING"/>
    <property type="match status" value="1"/>
</dbReference>
<dbReference type="OrthoDB" id="3671989at2"/>
<evidence type="ECO:0000313" key="6">
    <source>
        <dbReference type="EMBL" id="KAB2343704.1"/>
    </source>
</evidence>
<evidence type="ECO:0000256" key="1">
    <source>
        <dbReference type="ARBA" id="ARBA00001957"/>
    </source>
</evidence>
<dbReference type="InterPro" id="IPR036736">
    <property type="entry name" value="ACP-like_sf"/>
</dbReference>
<evidence type="ECO:0000313" key="7">
    <source>
        <dbReference type="Proteomes" id="UP000468735"/>
    </source>
</evidence>
<dbReference type="PROSITE" id="PS00012">
    <property type="entry name" value="PHOSPHOPANTETHEINE"/>
    <property type="match status" value="1"/>
</dbReference>
<comment type="cofactor">
    <cofactor evidence="1">
        <name>pantetheine 4'-phosphate</name>
        <dbReference type="ChEBI" id="CHEBI:47942"/>
    </cofactor>
</comment>
<evidence type="ECO:0000256" key="2">
    <source>
        <dbReference type="ARBA" id="ARBA00022450"/>
    </source>
</evidence>
<dbReference type="PANTHER" id="PTHR45527">
    <property type="entry name" value="NONRIBOSOMAL PEPTIDE SYNTHETASE"/>
    <property type="match status" value="1"/>
</dbReference>
<dbReference type="GO" id="GO:0008610">
    <property type="term" value="P:lipid biosynthetic process"/>
    <property type="evidence" value="ECO:0007669"/>
    <property type="project" value="UniProtKB-ARBA"/>
</dbReference>
<name>A0A6H9YG27_9ACTN</name>
<feature type="compositionally biased region" description="Low complexity" evidence="4">
    <location>
        <begin position="966"/>
        <end position="978"/>
    </location>
</feature>
<feature type="domain" description="Carrier" evidence="5">
    <location>
        <begin position="978"/>
        <end position="1053"/>
    </location>
</feature>
<dbReference type="GO" id="GO:0005829">
    <property type="term" value="C:cytosol"/>
    <property type="evidence" value="ECO:0007669"/>
    <property type="project" value="TreeGrafter"/>
</dbReference>
<dbReference type="InterPro" id="IPR001242">
    <property type="entry name" value="Condensation_dom"/>
</dbReference>
<comment type="caution">
    <text evidence="6">The sequence shown here is derived from an EMBL/GenBank/DDBJ whole genome shotgun (WGS) entry which is preliminary data.</text>
</comment>
<dbReference type="SMART" id="SM00823">
    <property type="entry name" value="PKS_PP"/>
    <property type="match status" value="1"/>
</dbReference>
<dbReference type="GO" id="GO:0043041">
    <property type="term" value="P:amino acid activation for nonribosomal peptide biosynthetic process"/>
    <property type="evidence" value="ECO:0007669"/>
    <property type="project" value="TreeGrafter"/>
</dbReference>
<dbReference type="FunFam" id="2.30.38.10:FF:000001">
    <property type="entry name" value="Non-ribosomal peptide synthetase PvdI"/>
    <property type="match status" value="1"/>
</dbReference>
<dbReference type="InterPro" id="IPR029058">
    <property type="entry name" value="AB_hydrolase_fold"/>
</dbReference>
<dbReference type="Pfam" id="PF13193">
    <property type="entry name" value="AMP-binding_C"/>
    <property type="match status" value="1"/>
</dbReference>
<evidence type="ECO:0000256" key="3">
    <source>
        <dbReference type="ARBA" id="ARBA00022553"/>
    </source>
</evidence>
<dbReference type="PANTHER" id="PTHR45527:SF1">
    <property type="entry name" value="FATTY ACID SYNTHASE"/>
    <property type="match status" value="1"/>
</dbReference>
<dbReference type="InterPro" id="IPR045851">
    <property type="entry name" value="AMP-bd_C_sf"/>
</dbReference>
<dbReference type="Gene3D" id="3.30.300.30">
    <property type="match status" value="1"/>
</dbReference>
<dbReference type="InterPro" id="IPR020845">
    <property type="entry name" value="AMP-binding_CS"/>
</dbReference>
<dbReference type="NCBIfam" id="TIGR01733">
    <property type="entry name" value="AA-adenyl-dom"/>
    <property type="match status" value="1"/>
</dbReference>
<dbReference type="Gene3D" id="3.40.50.980">
    <property type="match status" value="2"/>
</dbReference>
<protein>
    <submittedName>
        <fullName evidence="6">Amino acid adenylation domain-containing protein</fullName>
    </submittedName>
</protein>
<dbReference type="PROSITE" id="PS50075">
    <property type="entry name" value="CARRIER"/>
    <property type="match status" value="1"/>
</dbReference>
<dbReference type="Pfam" id="PF00668">
    <property type="entry name" value="Condensation"/>
    <property type="match status" value="1"/>
</dbReference>
<keyword evidence="7" id="KW-1185">Reference proteome</keyword>
<organism evidence="6 7">
    <name type="scientific">Actinomadura rudentiformis</name>
    <dbReference type="NCBI Taxonomy" id="359158"/>
    <lineage>
        <taxon>Bacteria</taxon>
        <taxon>Bacillati</taxon>
        <taxon>Actinomycetota</taxon>
        <taxon>Actinomycetes</taxon>
        <taxon>Streptosporangiales</taxon>
        <taxon>Thermomonosporaceae</taxon>
        <taxon>Actinomadura</taxon>
    </lineage>
</organism>